<dbReference type="Pfam" id="PF00226">
    <property type="entry name" value="DnaJ"/>
    <property type="match status" value="1"/>
</dbReference>
<dbReference type="GO" id="GO:0051082">
    <property type="term" value="F:unfolded protein binding"/>
    <property type="evidence" value="ECO:0007669"/>
    <property type="project" value="InterPro"/>
</dbReference>
<keyword evidence="3 10" id="KW-0479">Metal-binding</keyword>
<dbReference type="Pfam" id="PF00684">
    <property type="entry name" value="DnaJ_CXXCXGXG"/>
    <property type="match status" value="1"/>
</dbReference>
<name>A0A7H9HQ93_9SACH</name>
<dbReference type="InterPro" id="IPR018253">
    <property type="entry name" value="DnaJ_domain_CS"/>
</dbReference>
<keyword evidence="11" id="KW-0732">Signal</keyword>
<dbReference type="InterPro" id="IPR002939">
    <property type="entry name" value="DnaJ_C"/>
</dbReference>
<dbReference type="InterPro" id="IPR001623">
    <property type="entry name" value="DnaJ_domain"/>
</dbReference>
<dbReference type="FunFam" id="2.10.230.10:FF:000001">
    <property type="entry name" value="DnaJ subfamily A member 2"/>
    <property type="match status" value="1"/>
</dbReference>
<evidence type="ECO:0000313" key="15">
    <source>
        <dbReference type="Proteomes" id="UP000510647"/>
    </source>
</evidence>
<dbReference type="CDD" id="cd10747">
    <property type="entry name" value="DnaJ_C"/>
    <property type="match status" value="1"/>
</dbReference>
<evidence type="ECO:0000256" key="8">
    <source>
        <dbReference type="ARBA" id="ARBA00022927"/>
    </source>
</evidence>
<keyword evidence="5 10" id="KW-0863">Zinc-finger</keyword>
<keyword evidence="6" id="KW-0256">Endoplasmic reticulum</keyword>
<dbReference type="Proteomes" id="UP000510647">
    <property type="component" value="Chromosome 3"/>
</dbReference>
<dbReference type="PROSITE" id="PS51188">
    <property type="entry name" value="ZF_CR"/>
    <property type="match status" value="1"/>
</dbReference>
<dbReference type="GO" id="GO:0072655">
    <property type="term" value="P:establishment of protein localization to mitochondrion"/>
    <property type="evidence" value="ECO:0007669"/>
    <property type="project" value="UniProtKB-ARBA"/>
</dbReference>
<dbReference type="Gene3D" id="2.60.260.20">
    <property type="entry name" value="Urease metallochaperone UreE, N-terminal domain"/>
    <property type="match status" value="2"/>
</dbReference>
<dbReference type="GO" id="GO:0005783">
    <property type="term" value="C:endoplasmic reticulum"/>
    <property type="evidence" value="ECO:0007669"/>
    <property type="project" value="UniProtKB-SubCell"/>
</dbReference>
<evidence type="ECO:0008006" key="16">
    <source>
        <dbReference type="Google" id="ProtNLM"/>
    </source>
</evidence>
<dbReference type="PANTHER" id="PTHR43888">
    <property type="entry name" value="DNAJ-LIKE-2, ISOFORM A-RELATED"/>
    <property type="match status" value="1"/>
</dbReference>
<evidence type="ECO:0000256" key="11">
    <source>
        <dbReference type="SAM" id="SignalP"/>
    </source>
</evidence>
<gene>
    <name evidence="14" type="ORF">HG537_0C01770</name>
</gene>
<keyword evidence="4" id="KW-0677">Repeat</keyword>
<dbReference type="PROSITE" id="PS50076">
    <property type="entry name" value="DNAJ_2"/>
    <property type="match status" value="1"/>
</dbReference>
<dbReference type="AlphaFoldDB" id="A0A7H9HQ93"/>
<dbReference type="Gene3D" id="2.10.230.10">
    <property type="entry name" value="Heat shock protein DnaJ, cysteine-rich domain"/>
    <property type="match status" value="1"/>
</dbReference>
<keyword evidence="15" id="KW-1185">Reference proteome</keyword>
<dbReference type="InterPro" id="IPR036869">
    <property type="entry name" value="J_dom_sf"/>
</dbReference>
<evidence type="ECO:0000256" key="10">
    <source>
        <dbReference type="PROSITE-ProRule" id="PRU00546"/>
    </source>
</evidence>
<dbReference type="FunFam" id="1.10.287.110:FF:000124">
    <property type="entry name" value="SCJ1p protein"/>
    <property type="match status" value="1"/>
</dbReference>
<evidence type="ECO:0000313" key="14">
    <source>
        <dbReference type="EMBL" id="QLQ79530.1"/>
    </source>
</evidence>
<evidence type="ECO:0000259" key="12">
    <source>
        <dbReference type="PROSITE" id="PS50076"/>
    </source>
</evidence>
<dbReference type="OrthoDB" id="550424at2759"/>
<proteinExistence type="predicted"/>
<sequence>MLLRLTVLISLFLVVSLAQDYYDILGVSKDATDKEIKSSYRQLSKKYHPDKNPGDEEAHHKFIEIGEAYEVLSDPEKRKLFDQYGADAFKNGGPGGPNGGPGGGFHDPFDIFEQMFNRGGGRSGGGGFGHMQRPRGHNLKVREELSLKEYYKGATLDFSLALNDICDHCSGTGSEDGKVTKCPDCQGRGVVIQVIRMGMMTQQIQQMCGRCGGQGNVIKNHCTKCHGNKVVKKQKPFHVEIPRGAAKHYTETRHGESDKGADFEPGDVFIEFHEKKTNNMGYRRRGSHLYRTEVLSAREALLGGWKKDIEFLDETKRVTIARPTNVVVRDGEIERIAGFGMPTPGGKHNFGDLFIEFKVVMPKQFSKTVIRDEL</sequence>
<reference evidence="14 15" key="1">
    <citation type="submission" date="2020-06" db="EMBL/GenBank/DDBJ databases">
        <title>The yeast mating-type switching endonuclease HO is a domesticated member of an unorthodox homing genetic element family.</title>
        <authorList>
            <person name="Coughlan A.Y."/>
            <person name="Lombardi L."/>
            <person name="Braun-Galleani S."/>
            <person name="Martos A.R."/>
            <person name="Galeote V."/>
            <person name="Bigey F."/>
            <person name="Dequin S."/>
            <person name="Byrne K.P."/>
            <person name="Wolfe K.H."/>
        </authorList>
    </citation>
    <scope>NUCLEOTIDE SEQUENCE [LARGE SCALE GENOMIC DNA]</scope>
    <source>
        <strain evidence="14 15">CBS2947</strain>
    </source>
</reference>
<dbReference type="SUPFAM" id="SSF49493">
    <property type="entry name" value="HSP40/DnaJ peptide-binding domain"/>
    <property type="match status" value="2"/>
</dbReference>
<evidence type="ECO:0000256" key="6">
    <source>
        <dbReference type="ARBA" id="ARBA00022824"/>
    </source>
</evidence>
<feature type="domain" description="CR-type" evidence="13">
    <location>
        <begin position="153"/>
        <end position="234"/>
    </location>
</feature>
<dbReference type="InterPro" id="IPR001305">
    <property type="entry name" value="HSP_DnaJ_Cys-rich_dom"/>
</dbReference>
<dbReference type="GO" id="GO:0015031">
    <property type="term" value="P:protein transport"/>
    <property type="evidence" value="ECO:0007669"/>
    <property type="project" value="UniProtKB-KW"/>
</dbReference>
<dbReference type="InterPro" id="IPR036410">
    <property type="entry name" value="HSP_DnaJ_Cys-rich_dom_sf"/>
</dbReference>
<keyword evidence="7 10" id="KW-0862">Zinc</keyword>
<comment type="subcellular location">
    <subcellularLocation>
        <location evidence="1">Endoplasmic reticulum</location>
    </subcellularLocation>
</comment>
<evidence type="ECO:0000256" key="1">
    <source>
        <dbReference type="ARBA" id="ARBA00004240"/>
    </source>
</evidence>
<dbReference type="PRINTS" id="PR00625">
    <property type="entry name" value="JDOMAIN"/>
</dbReference>
<dbReference type="EMBL" id="CP059269">
    <property type="protein sequence ID" value="QLQ79530.1"/>
    <property type="molecule type" value="Genomic_DNA"/>
</dbReference>
<dbReference type="SUPFAM" id="SSF57938">
    <property type="entry name" value="DnaJ/Hsp40 cysteine-rich domain"/>
    <property type="match status" value="1"/>
</dbReference>
<accession>A0A7H9HQ93</accession>
<organism evidence="14 15">
    <name type="scientific">Torulaspora globosa</name>
    <dbReference type="NCBI Taxonomy" id="48254"/>
    <lineage>
        <taxon>Eukaryota</taxon>
        <taxon>Fungi</taxon>
        <taxon>Dikarya</taxon>
        <taxon>Ascomycota</taxon>
        <taxon>Saccharomycotina</taxon>
        <taxon>Saccharomycetes</taxon>
        <taxon>Saccharomycetales</taxon>
        <taxon>Saccharomycetaceae</taxon>
        <taxon>Torulaspora</taxon>
    </lineage>
</organism>
<evidence type="ECO:0000256" key="7">
    <source>
        <dbReference type="ARBA" id="ARBA00022833"/>
    </source>
</evidence>
<dbReference type="InterPro" id="IPR008971">
    <property type="entry name" value="HSP40/DnaJ_pept-bd"/>
</dbReference>
<dbReference type="GO" id="GO:0030544">
    <property type="term" value="F:Hsp70 protein binding"/>
    <property type="evidence" value="ECO:0007669"/>
    <property type="project" value="InterPro"/>
</dbReference>
<keyword evidence="8" id="KW-0653">Protein transport</keyword>
<dbReference type="GO" id="GO:0006457">
    <property type="term" value="P:protein folding"/>
    <property type="evidence" value="ECO:0007669"/>
    <property type="project" value="InterPro"/>
</dbReference>
<keyword evidence="2" id="KW-0813">Transport</keyword>
<dbReference type="Pfam" id="PF01556">
    <property type="entry name" value="DnaJ_C"/>
    <property type="match status" value="1"/>
</dbReference>
<evidence type="ECO:0000256" key="5">
    <source>
        <dbReference type="ARBA" id="ARBA00022771"/>
    </source>
</evidence>
<feature type="domain" description="J" evidence="12">
    <location>
        <begin position="20"/>
        <end position="85"/>
    </location>
</feature>
<dbReference type="CDD" id="cd06257">
    <property type="entry name" value="DnaJ"/>
    <property type="match status" value="1"/>
</dbReference>
<dbReference type="Gene3D" id="1.10.287.110">
    <property type="entry name" value="DnaJ domain"/>
    <property type="match status" value="1"/>
</dbReference>
<dbReference type="SMART" id="SM00271">
    <property type="entry name" value="DnaJ"/>
    <property type="match status" value="1"/>
</dbReference>
<dbReference type="PROSITE" id="PS00636">
    <property type="entry name" value="DNAJ_1"/>
    <property type="match status" value="1"/>
</dbReference>
<feature type="zinc finger region" description="CR-type" evidence="10">
    <location>
        <begin position="153"/>
        <end position="234"/>
    </location>
</feature>
<feature type="signal peptide" evidence="11">
    <location>
        <begin position="1"/>
        <end position="18"/>
    </location>
</feature>
<dbReference type="CDD" id="cd10719">
    <property type="entry name" value="DnaJ_zf"/>
    <property type="match status" value="1"/>
</dbReference>
<keyword evidence="9" id="KW-0143">Chaperone</keyword>
<evidence type="ECO:0000256" key="9">
    <source>
        <dbReference type="ARBA" id="ARBA00023186"/>
    </source>
</evidence>
<dbReference type="GO" id="GO:0001671">
    <property type="term" value="F:ATPase activator activity"/>
    <property type="evidence" value="ECO:0007669"/>
    <property type="project" value="UniProtKB-ARBA"/>
</dbReference>
<protein>
    <recommendedName>
        <fullName evidence="16">DnaJ-domain-containing protein</fullName>
    </recommendedName>
</protein>
<feature type="chain" id="PRO_5028839467" description="DnaJ-domain-containing protein" evidence="11">
    <location>
        <begin position="19"/>
        <end position="374"/>
    </location>
</feature>
<evidence type="ECO:0000259" key="13">
    <source>
        <dbReference type="PROSITE" id="PS51188"/>
    </source>
</evidence>
<evidence type="ECO:0000256" key="3">
    <source>
        <dbReference type="ARBA" id="ARBA00022723"/>
    </source>
</evidence>
<evidence type="ECO:0000256" key="4">
    <source>
        <dbReference type="ARBA" id="ARBA00022737"/>
    </source>
</evidence>
<dbReference type="SUPFAM" id="SSF46565">
    <property type="entry name" value="Chaperone J-domain"/>
    <property type="match status" value="1"/>
</dbReference>
<evidence type="ECO:0000256" key="2">
    <source>
        <dbReference type="ARBA" id="ARBA00022448"/>
    </source>
</evidence>
<dbReference type="GO" id="GO:0008270">
    <property type="term" value="F:zinc ion binding"/>
    <property type="evidence" value="ECO:0007669"/>
    <property type="project" value="UniProtKB-KW"/>
</dbReference>
<dbReference type="InterPro" id="IPR044713">
    <property type="entry name" value="DNJA1/2-like"/>
</dbReference>